<proteinExistence type="predicted"/>
<dbReference type="SUPFAM" id="SSF53474">
    <property type="entry name" value="alpha/beta-Hydrolases"/>
    <property type="match status" value="1"/>
</dbReference>
<reference evidence="1 2" key="1">
    <citation type="submission" date="2016-08" db="EMBL/GenBank/DDBJ databases">
        <title>Draft genome of Amylibacter sp. strain 4G11.</title>
        <authorList>
            <person name="Wong S.-K."/>
            <person name="Hamasaki K."/>
            <person name="Yoshizawa S."/>
        </authorList>
    </citation>
    <scope>NUCLEOTIDE SEQUENCE [LARGE SCALE GENOMIC DNA]</scope>
    <source>
        <strain evidence="1 2">4G11</strain>
    </source>
</reference>
<dbReference type="InterPro" id="IPR029058">
    <property type="entry name" value="AB_hydrolase_fold"/>
</dbReference>
<evidence type="ECO:0000313" key="1">
    <source>
        <dbReference type="EMBL" id="PIB24502.1"/>
    </source>
</evidence>
<accession>A0A2G5K656</accession>
<organism evidence="1 2">
    <name type="scientific">Paramylibacter kogurei</name>
    <dbReference type="NCBI Taxonomy" id="1889778"/>
    <lineage>
        <taxon>Bacteria</taxon>
        <taxon>Pseudomonadati</taxon>
        <taxon>Pseudomonadota</taxon>
        <taxon>Alphaproteobacteria</taxon>
        <taxon>Rhodobacterales</taxon>
        <taxon>Paracoccaceae</taxon>
        <taxon>Paramylibacter</taxon>
    </lineage>
</organism>
<dbReference type="EMBL" id="MDGM01000012">
    <property type="protein sequence ID" value="PIB24502.1"/>
    <property type="molecule type" value="Genomic_DNA"/>
</dbReference>
<dbReference type="OrthoDB" id="7303283at2"/>
<keyword evidence="2" id="KW-1185">Reference proteome</keyword>
<gene>
    <name evidence="1" type="ORF">BFP76_04675</name>
</gene>
<evidence type="ECO:0000313" key="2">
    <source>
        <dbReference type="Proteomes" id="UP000231516"/>
    </source>
</evidence>
<protein>
    <recommendedName>
        <fullName evidence="3">DUF726 domain-containing protein</fullName>
    </recommendedName>
</protein>
<sequence>MFTVLLFLAVMKHITIKQDTSSPMSVFRVNSVNGRLFHPDLPARDLAVLLAENLKTVPVGSPIIIMVHGYKFSPLVHANNPHRTIFARHVDRKHWKIRSWPRQMGVAQYDNRGGLAIGFAWHARSDYFLARTAVHQVYDRAELEGAQLARLINILHDIAPNRKIDIMAHSMGARVVLQSLRHILHQNLGRVVMMGGAEFGAVALAALQYPAARSAQFYNITARQNDFYDLLFERFAPSPGPANRALGMDFPFRRSNWVNIQIDCTSVLQCLGMMGIRMARPSAGFCHWSFYTRDGVFGLYHAIFRREAGFSPAELSMRLGNGAQPRKIRAMFKLPYLSFTWLRGLSYRHRAGL</sequence>
<dbReference type="Pfam" id="PF05990">
    <property type="entry name" value="DUF900"/>
    <property type="match status" value="1"/>
</dbReference>
<dbReference type="Proteomes" id="UP000231516">
    <property type="component" value="Unassembled WGS sequence"/>
</dbReference>
<comment type="caution">
    <text evidence="1">The sequence shown here is derived from an EMBL/GenBank/DDBJ whole genome shotgun (WGS) entry which is preliminary data.</text>
</comment>
<dbReference type="AlphaFoldDB" id="A0A2G5K656"/>
<dbReference type="InterPro" id="IPR010297">
    <property type="entry name" value="DUF900_hydrolase"/>
</dbReference>
<dbReference type="Gene3D" id="3.40.50.1820">
    <property type="entry name" value="alpha/beta hydrolase"/>
    <property type="match status" value="1"/>
</dbReference>
<evidence type="ECO:0008006" key="3">
    <source>
        <dbReference type="Google" id="ProtNLM"/>
    </source>
</evidence>
<name>A0A2G5K656_9RHOB</name>